<dbReference type="AlphaFoldDB" id="A0A9P9I983"/>
<dbReference type="EMBL" id="JAGMUU010000057">
    <property type="protein sequence ID" value="KAH7111169.1"/>
    <property type="molecule type" value="Genomic_DNA"/>
</dbReference>
<protein>
    <submittedName>
        <fullName evidence="2">Uncharacterized protein</fullName>
    </submittedName>
</protein>
<name>A0A9P9I983_9HYPO</name>
<sequence>MAKQITCRGQTWSVELGMNESAEYCANGEDSPAIEHLDPSQRFKGPELFGLALGDRVDILARSPGLVFVILIWTLFDVALTFCMLPRLAAREGLLGIHRRVHNDNGEGEECESGHRELIVCLVALTICDPPSSTGRLANGLLSYPEAGAGRLSLVQQCNMEACCVNCACDKGSEEIIQEPGWSRVGHG</sequence>
<reference evidence="2" key="1">
    <citation type="journal article" date="2021" name="Nat. Commun.">
        <title>Genetic determinants of endophytism in the Arabidopsis root mycobiome.</title>
        <authorList>
            <person name="Mesny F."/>
            <person name="Miyauchi S."/>
            <person name="Thiergart T."/>
            <person name="Pickel B."/>
            <person name="Atanasova L."/>
            <person name="Karlsson M."/>
            <person name="Huettel B."/>
            <person name="Barry K.W."/>
            <person name="Haridas S."/>
            <person name="Chen C."/>
            <person name="Bauer D."/>
            <person name="Andreopoulos W."/>
            <person name="Pangilinan J."/>
            <person name="LaButti K."/>
            <person name="Riley R."/>
            <person name="Lipzen A."/>
            <person name="Clum A."/>
            <person name="Drula E."/>
            <person name="Henrissat B."/>
            <person name="Kohler A."/>
            <person name="Grigoriev I.V."/>
            <person name="Martin F.M."/>
            <person name="Hacquard S."/>
        </authorList>
    </citation>
    <scope>NUCLEOTIDE SEQUENCE</scope>
    <source>
        <strain evidence="2">MPI-CAGE-AT-0021</strain>
    </source>
</reference>
<dbReference type="Proteomes" id="UP000717696">
    <property type="component" value="Unassembled WGS sequence"/>
</dbReference>
<evidence type="ECO:0000313" key="2">
    <source>
        <dbReference type="EMBL" id="KAH7111169.1"/>
    </source>
</evidence>
<evidence type="ECO:0000256" key="1">
    <source>
        <dbReference type="SAM" id="Phobius"/>
    </source>
</evidence>
<feature type="transmembrane region" description="Helical" evidence="1">
    <location>
        <begin position="66"/>
        <end position="90"/>
    </location>
</feature>
<comment type="caution">
    <text evidence="2">The sequence shown here is derived from an EMBL/GenBank/DDBJ whole genome shotgun (WGS) entry which is preliminary data.</text>
</comment>
<evidence type="ECO:0000313" key="3">
    <source>
        <dbReference type="Proteomes" id="UP000717696"/>
    </source>
</evidence>
<proteinExistence type="predicted"/>
<gene>
    <name evidence="2" type="ORF">B0J13DRAFT_534387</name>
</gene>
<keyword evidence="1" id="KW-1133">Transmembrane helix</keyword>
<keyword evidence="3" id="KW-1185">Reference proteome</keyword>
<organism evidence="2 3">
    <name type="scientific">Dactylonectria estremocensis</name>
    <dbReference type="NCBI Taxonomy" id="1079267"/>
    <lineage>
        <taxon>Eukaryota</taxon>
        <taxon>Fungi</taxon>
        <taxon>Dikarya</taxon>
        <taxon>Ascomycota</taxon>
        <taxon>Pezizomycotina</taxon>
        <taxon>Sordariomycetes</taxon>
        <taxon>Hypocreomycetidae</taxon>
        <taxon>Hypocreales</taxon>
        <taxon>Nectriaceae</taxon>
        <taxon>Dactylonectria</taxon>
    </lineage>
</organism>
<keyword evidence="1" id="KW-0812">Transmembrane</keyword>
<keyword evidence="1" id="KW-0472">Membrane</keyword>
<accession>A0A9P9I983</accession>